<dbReference type="EMBL" id="CP020559">
    <property type="protein sequence ID" value="ARE88660.1"/>
    <property type="molecule type" value="Genomic_DNA"/>
</dbReference>
<accession>A0AAC9RP10</accession>
<dbReference type="AlphaFoldDB" id="A0AAC9RP10"/>
<feature type="domain" description="MacB-like periplasmic core" evidence="8">
    <location>
        <begin position="23"/>
        <end position="287"/>
    </location>
</feature>
<dbReference type="GO" id="GO:0022857">
    <property type="term" value="F:transmembrane transporter activity"/>
    <property type="evidence" value="ECO:0007669"/>
    <property type="project" value="TreeGrafter"/>
</dbReference>
<evidence type="ECO:0000259" key="7">
    <source>
        <dbReference type="Pfam" id="PF02687"/>
    </source>
</evidence>
<evidence type="ECO:0000256" key="4">
    <source>
        <dbReference type="ARBA" id="ARBA00022989"/>
    </source>
</evidence>
<dbReference type="Pfam" id="PF02687">
    <property type="entry name" value="FtsX"/>
    <property type="match status" value="1"/>
</dbReference>
<dbReference type="PANTHER" id="PTHR30572:SF9">
    <property type="entry name" value="ABC TRANSPORTER PERMEASE PROTEIN"/>
    <property type="match status" value="1"/>
</dbReference>
<proteinExistence type="predicted"/>
<protein>
    <submittedName>
        <fullName evidence="10">FtsX-like permease family protein</fullName>
    </submittedName>
</protein>
<keyword evidence="2" id="KW-1003">Cell membrane</keyword>
<keyword evidence="5 6" id="KW-0472">Membrane</keyword>
<feature type="transmembrane region" description="Helical" evidence="6">
    <location>
        <begin position="320"/>
        <end position="342"/>
    </location>
</feature>
<feature type="transmembrane region" description="Helical" evidence="6">
    <location>
        <begin position="440"/>
        <end position="466"/>
    </location>
</feature>
<sequence>MYILQNAFHNILRNRGRNILLGAIIFVIIIASVVALMINNTTKGIIDDYKSRFSSAVTIIPNMERMRDEAMKNSSGGRMRIMAPVIPSEQYVEFGNSDYLYDAVYRASTGLNSDNIMAIDAKLGGGGSTTGTIVSGGTMSTPTSYMFSLQGNRFEDFDEGLRDLAEGSMPKNPNQCIISSDLAELNGISVGDTISFTSELAYKGETFADTTYTETYYELTVVGIYYDATDEYNPGGQQNAYTNRRNEILTNYETVVAEMQPGLSGINITATYYVENPDRIDAFAEELYAKGLDPIFDVTTDETSYNKIVGPVEGLKNISISFMIIVMIFGGIIIALLSSIAIRERKYEIGVLRAMGMKKYKVALGLWSEILIITCLCLALGLGIGMLVAQPITNLLLAQQIEAAESVVASTTGLSGGMMMGSVVNPVTNSSAQPLENIDIALGLNTIFEIIGIALLLASFAGLVSISKITKYEPIKILMERS</sequence>
<dbReference type="EMBL" id="CP017603">
    <property type="protein sequence ID" value="AOY78025.1"/>
    <property type="molecule type" value="Genomic_DNA"/>
</dbReference>
<evidence type="ECO:0000256" key="2">
    <source>
        <dbReference type="ARBA" id="ARBA00022475"/>
    </source>
</evidence>
<keyword evidence="11" id="KW-1185">Reference proteome</keyword>
<evidence type="ECO:0000256" key="6">
    <source>
        <dbReference type="SAM" id="Phobius"/>
    </source>
</evidence>
<evidence type="ECO:0000256" key="3">
    <source>
        <dbReference type="ARBA" id="ARBA00022692"/>
    </source>
</evidence>
<dbReference type="RefSeq" id="WP_070972572.1">
    <property type="nucleotide sequence ID" value="NZ_CP017603.1"/>
</dbReference>
<name>A0AAC9RP10_9CLOT</name>
<evidence type="ECO:0000313" key="11">
    <source>
        <dbReference type="Proteomes" id="UP000177894"/>
    </source>
</evidence>
<feature type="transmembrane region" description="Helical" evidence="6">
    <location>
        <begin position="20"/>
        <end position="38"/>
    </location>
</feature>
<feature type="transmembrane region" description="Helical" evidence="6">
    <location>
        <begin position="363"/>
        <end position="389"/>
    </location>
</feature>
<organism evidence="10 12">
    <name type="scientific">Clostridium formicaceticum</name>
    <dbReference type="NCBI Taxonomy" id="1497"/>
    <lineage>
        <taxon>Bacteria</taxon>
        <taxon>Bacillati</taxon>
        <taxon>Bacillota</taxon>
        <taxon>Clostridia</taxon>
        <taxon>Eubacteriales</taxon>
        <taxon>Clostridiaceae</taxon>
        <taxon>Clostridium</taxon>
    </lineage>
</organism>
<dbReference type="InterPro" id="IPR025857">
    <property type="entry name" value="MacB_PCD"/>
</dbReference>
<evidence type="ECO:0000313" key="12">
    <source>
        <dbReference type="Proteomes" id="UP000192478"/>
    </source>
</evidence>
<dbReference type="InterPro" id="IPR003838">
    <property type="entry name" value="ABC3_permease_C"/>
</dbReference>
<dbReference type="Pfam" id="PF12704">
    <property type="entry name" value="MacB_PCD"/>
    <property type="match status" value="1"/>
</dbReference>
<keyword evidence="3 6" id="KW-0812">Transmembrane</keyword>
<dbReference type="KEGG" id="cfm:BJL90_20455"/>
<dbReference type="PANTHER" id="PTHR30572">
    <property type="entry name" value="MEMBRANE COMPONENT OF TRANSPORTER-RELATED"/>
    <property type="match status" value="1"/>
</dbReference>
<evidence type="ECO:0000256" key="1">
    <source>
        <dbReference type="ARBA" id="ARBA00004651"/>
    </source>
</evidence>
<dbReference type="Proteomes" id="UP000192478">
    <property type="component" value="Chromosome"/>
</dbReference>
<dbReference type="GO" id="GO:0005886">
    <property type="term" value="C:plasma membrane"/>
    <property type="evidence" value="ECO:0007669"/>
    <property type="project" value="UniProtKB-SubCell"/>
</dbReference>
<feature type="domain" description="ABC3 transporter permease C-terminal" evidence="7">
    <location>
        <begin position="320"/>
        <end position="474"/>
    </location>
</feature>
<evidence type="ECO:0000313" key="10">
    <source>
        <dbReference type="EMBL" id="ARE88660.1"/>
    </source>
</evidence>
<evidence type="ECO:0000256" key="5">
    <source>
        <dbReference type="ARBA" id="ARBA00023136"/>
    </source>
</evidence>
<evidence type="ECO:0000313" key="9">
    <source>
        <dbReference type="EMBL" id="AOY78025.1"/>
    </source>
</evidence>
<keyword evidence="4 6" id="KW-1133">Transmembrane helix</keyword>
<reference evidence="10 12" key="2">
    <citation type="submission" date="2017-03" db="EMBL/GenBank/DDBJ databases">
        <title>Complete sequence of Clostridium formicaceticum DSM 92.</title>
        <authorList>
            <person name="Poehlein A."/>
            <person name="Karl M."/>
            <person name="Bengelsdorf F.R."/>
            <person name="Duerre P."/>
            <person name="Daniel R."/>
        </authorList>
    </citation>
    <scope>NUCLEOTIDE SEQUENCE [LARGE SCALE GENOMIC DNA]</scope>
    <source>
        <strain evidence="10 12">DSM 92</strain>
    </source>
</reference>
<comment type="subcellular location">
    <subcellularLocation>
        <location evidence="1">Cell membrane</location>
        <topology evidence="1">Multi-pass membrane protein</topology>
    </subcellularLocation>
</comment>
<dbReference type="InterPro" id="IPR050250">
    <property type="entry name" value="Macrolide_Exporter_MacB"/>
</dbReference>
<gene>
    <name evidence="9" type="ORF">BJL90_20455</name>
    <name evidence="10" type="ORF">CLFO_30660</name>
</gene>
<dbReference type="Proteomes" id="UP000177894">
    <property type="component" value="Chromosome"/>
</dbReference>
<reference evidence="9 11" key="1">
    <citation type="submission" date="2016-10" db="EMBL/GenBank/DDBJ databases">
        <title>Complete Genome Sequence of Acetogen Clostridium formicoaceticum ATCC 27076.</title>
        <authorList>
            <person name="Bao T."/>
            <person name="Cheng C."/>
            <person name="Zhao J."/>
            <person name="Yang S.-T."/>
            <person name="Wang J."/>
            <person name="Wang M."/>
        </authorList>
    </citation>
    <scope>NUCLEOTIDE SEQUENCE [LARGE SCALE GENOMIC DNA]</scope>
    <source>
        <strain evidence="9 11">ATCC 27076</strain>
    </source>
</reference>
<evidence type="ECO:0000259" key="8">
    <source>
        <dbReference type="Pfam" id="PF12704"/>
    </source>
</evidence>